<sequence length="536" mass="55120">MTEQPRLIRTGRTMALATLTSRVTGFLRTLALVAALGLGSRLLDAYTVANMTPNTIYELVLGGALAGVMVPLLIRAAAEPAVDSDLHAQRLLSTIVYVLGATVVLTVAAAPWIVDLYAPVFSPEQRDLAILLTRYFLPQILLYGLGTGMAAILNARGDLSTPMWAPVANNIVVIATALGYILVGGGDELSALTPGQSLLLSLGTTAGVAVQTLVLAAALRRSGFPLRLRLDPRGIGLRRTARMAGWTLLYVIAAQAALTVGTRLASSGAGPGPVAVYQNAYTLFQLPYAVVAVSVITGVLPRMSAAAGGRDLARITADLSHGLRLTAVVLMPVAAALIVLGPQITTLLFAHGNASAGAARLTGSVLAAFGFALVPFAGYQIMLRVFFALHDTRTPALIHVGVAVVTIASSVALSRTLPAQDLLVGLAACYAAAYAIGFAAAGAVLRHRLGRIDGHRLLRSHARMLAASLAAGGTGALVAHALRHGGMAGGGWTGSLVTVLTVSVVGAGLYALVAHLLRVPELRTLVSALRPGAAAG</sequence>
<dbReference type="InterPro" id="IPR004268">
    <property type="entry name" value="MurJ"/>
</dbReference>
<evidence type="ECO:0000256" key="4">
    <source>
        <dbReference type="ARBA" id="ARBA00022960"/>
    </source>
</evidence>
<dbReference type="Proteomes" id="UP000194761">
    <property type="component" value="Unassembled WGS sequence"/>
</dbReference>
<dbReference type="PANTHER" id="PTHR47019">
    <property type="entry name" value="LIPID II FLIPPASE MURJ"/>
    <property type="match status" value="1"/>
</dbReference>
<dbReference type="NCBIfam" id="TIGR01695">
    <property type="entry name" value="murJ_mviN"/>
    <property type="match status" value="1"/>
</dbReference>
<feature type="transmembrane region" description="Helical" evidence="8">
    <location>
        <begin position="396"/>
        <end position="417"/>
    </location>
</feature>
<dbReference type="InterPro" id="IPR051050">
    <property type="entry name" value="Lipid_II_flippase_MurJ/MviN"/>
</dbReference>
<evidence type="ECO:0000256" key="2">
    <source>
        <dbReference type="ARBA" id="ARBA00022475"/>
    </source>
</evidence>
<dbReference type="Pfam" id="PF03023">
    <property type="entry name" value="MurJ"/>
    <property type="match status" value="1"/>
</dbReference>
<evidence type="ECO:0000313" key="9">
    <source>
        <dbReference type="EMBL" id="OUC95877.1"/>
    </source>
</evidence>
<comment type="caution">
    <text evidence="9">The sequence shown here is derived from an EMBL/GenBank/DDBJ whole genome shotgun (WGS) entry which is preliminary data.</text>
</comment>
<feature type="transmembrane region" description="Helical" evidence="8">
    <location>
        <begin position="465"/>
        <end position="482"/>
    </location>
</feature>
<feature type="transmembrane region" description="Helical" evidence="8">
    <location>
        <begin position="134"/>
        <end position="155"/>
    </location>
</feature>
<dbReference type="GO" id="GO:0005886">
    <property type="term" value="C:plasma membrane"/>
    <property type="evidence" value="ECO:0007669"/>
    <property type="project" value="UniProtKB-SubCell"/>
</dbReference>
<dbReference type="CDD" id="cd13123">
    <property type="entry name" value="MATE_MurJ_like"/>
    <property type="match status" value="1"/>
</dbReference>
<dbReference type="EMBL" id="NGFP01000070">
    <property type="protein sequence ID" value="OUC95877.1"/>
    <property type="molecule type" value="Genomic_DNA"/>
</dbReference>
<evidence type="ECO:0000256" key="3">
    <source>
        <dbReference type="ARBA" id="ARBA00022692"/>
    </source>
</evidence>
<dbReference type="GO" id="GO:0015648">
    <property type="term" value="F:lipid-linked peptidoglycan transporter activity"/>
    <property type="evidence" value="ECO:0007669"/>
    <property type="project" value="TreeGrafter"/>
</dbReference>
<organism evidence="9 10">
    <name type="scientific">Streptosporangium minutum</name>
    <dbReference type="NCBI Taxonomy" id="569862"/>
    <lineage>
        <taxon>Bacteria</taxon>
        <taxon>Bacillati</taxon>
        <taxon>Actinomycetota</taxon>
        <taxon>Actinomycetes</taxon>
        <taxon>Streptosporangiales</taxon>
        <taxon>Streptosporangiaceae</taxon>
        <taxon>Streptosporangium</taxon>
    </lineage>
</organism>
<feature type="transmembrane region" description="Helical" evidence="8">
    <location>
        <begin position="494"/>
        <end position="517"/>
    </location>
</feature>
<keyword evidence="2" id="KW-1003">Cell membrane</keyword>
<feature type="transmembrane region" description="Helical" evidence="8">
    <location>
        <begin position="280"/>
        <end position="301"/>
    </location>
</feature>
<dbReference type="GO" id="GO:0008360">
    <property type="term" value="P:regulation of cell shape"/>
    <property type="evidence" value="ECO:0007669"/>
    <property type="project" value="UniProtKB-KW"/>
</dbReference>
<name>A0A243RLW0_9ACTN</name>
<keyword evidence="3 8" id="KW-0812">Transmembrane</keyword>
<accession>A0A243RLW0</accession>
<keyword evidence="4" id="KW-0133">Cell shape</keyword>
<reference evidence="9 10" key="1">
    <citation type="submission" date="2017-05" db="EMBL/GenBank/DDBJ databases">
        <title>Biotechnological potential of actinobacteria isolated from South African environments.</title>
        <authorList>
            <person name="Le Roes-Hill M."/>
            <person name="Prins A."/>
            <person name="Durrell K.A."/>
        </authorList>
    </citation>
    <scope>NUCLEOTIDE SEQUENCE [LARGE SCALE GENOMIC DNA]</scope>
    <source>
        <strain evidence="9">M26</strain>
    </source>
</reference>
<dbReference type="PRINTS" id="PR01806">
    <property type="entry name" value="VIRFACTRMVIN"/>
</dbReference>
<feature type="transmembrane region" description="Helical" evidence="8">
    <location>
        <begin position="322"/>
        <end position="345"/>
    </location>
</feature>
<protein>
    <submittedName>
        <fullName evidence="9">Murein biosynthesis integral membrane protein MurJ</fullName>
    </submittedName>
</protein>
<keyword evidence="7 8" id="KW-0472">Membrane</keyword>
<feature type="transmembrane region" description="Helical" evidence="8">
    <location>
        <begin position="365"/>
        <end position="389"/>
    </location>
</feature>
<feature type="transmembrane region" description="Helical" evidence="8">
    <location>
        <begin position="95"/>
        <end position="114"/>
    </location>
</feature>
<dbReference type="AlphaFoldDB" id="A0A243RLW0"/>
<feature type="transmembrane region" description="Helical" evidence="8">
    <location>
        <begin position="55"/>
        <end position="74"/>
    </location>
</feature>
<feature type="transmembrane region" description="Helical" evidence="8">
    <location>
        <begin position="167"/>
        <end position="186"/>
    </location>
</feature>
<comment type="subcellular location">
    <subcellularLocation>
        <location evidence="1">Cell membrane</location>
        <topology evidence="1">Multi-pass membrane protein</topology>
    </subcellularLocation>
</comment>
<feature type="transmembrane region" description="Helical" evidence="8">
    <location>
        <begin position="240"/>
        <end position="260"/>
    </location>
</feature>
<keyword evidence="6 8" id="KW-1133">Transmembrane helix</keyword>
<evidence type="ECO:0000256" key="1">
    <source>
        <dbReference type="ARBA" id="ARBA00004651"/>
    </source>
</evidence>
<keyword evidence="10" id="KW-1185">Reference proteome</keyword>
<evidence type="ECO:0000256" key="7">
    <source>
        <dbReference type="ARBA" id="ARBA00023136"/>
    </source>
</evidence>
<evidence type="ECO:0000256" key="6">
    <source>
        <dbReference type="ARBA" id="ARBA00022989"/>
    </source>
</evidence>
<proteinExistence type="predicted"/>
<dbReference type="GO" id="GO:0034204">
    <property type="term" value="P:lipid translocation"/>
    <property type="evidence" value="ECO:0007669"/>
    <property type="project" value="TreeGrafter"/>
</dbReference>
<feature type="transmembrane region" description="Helical" evidence="8">
    <location>
        <begin position="423"/>
        <end position="445"/>
    </location>
</feature>
<evidence type="ECO:0000313" key="10">
    <source>
        <dbReference type="Proteomes" id="UP000194761"/>
    </source>
</evidence>
<keyword evidence="5" id="KW-0573">Peptidoglycan synthesis</keyword>
<gene>
    <name evidence="9" type="ORF">CA984_17035</name>
</gene>
<evidence type="ECO:0000256" key="5">
    <source>
        <dbReference type="ARBA" id="ARBA00022984"/>
    </source>
</evidence>
<feature type="transmembrane region" description="Helical" evidence="8">
    <location>
        <begin position="198"/>
        <end position="219"/>
    </location>
</feature>
<dbReference type="PANTHER" id="PTHR47019:SF1">
    <property type="entry name" value="LIPID II FLIPPASE MURJ"/>
    <property type="match status" value="1"/>
</dbReference>
<dbReference type="GO" id="GO:0009252">
    <property type="term" value="P:peptidoglycan biosynthetic process"/>
    <property type="evidence" value="ECO:0007669"/>
    <property type="project" value="UniProtKB-KW"/>
</dbReference>
<dbReference type="RefSeq" id="WP_086573400.1">
    <property type="nucleotide sequence ID" value="NZ_NGFP01000070.1"/>
</dbReference>
<evidence type="ECO:0000256" key="8">
    <source>
        <dbReference type="SAM" id="Phobius"/>
    </source>
</evidence>